<comment type="caution">
    <text evidence="5">The sequence shown here is derived from an EMBL/GenBank/DDBJ whole genome shotgun (WGS) entry which is preliminary data.</text>
</comment>
<dbReference type="Gene3D" id="3.40.390.10">
    <property type="entry name" value="Collagenase (Catalytic Domain)"/>
    <property type="match status" value="1"/>
</dbReference>
<feature type="region of interest" description="Disordered" evidence="3">
    <location>
        <begin position="108"/>
        <end position="179"/>
    </location>
</feature>
<dbReference type="PROSITE" id="PS50215">
    <property type="entry name" value="ADAM_MEPRO"/>
    <property type="match status" value="1"/>
</dbReference>
<dbReference type="Proteomes" id="UP000770661">
    <property type="component" value="Unassembled WGS sequence"/>
</dbReference>
<evidence type="ECO:0000313" key="6">
    <source>
        <dbReference type="Proteomes" id="UP000770661"/>
    </source>
</evidence>
<organism evidence="5 6">
    <name type="scientific">Chionoecetes opilio</name>
    <name type="common">Atlantic snow crab</name>
    <name type="synonym">Cancer opilio</name>
    <dbReference type="NCBI Taxonomy" id="41210"/>
    <lineage>
        <taxon>Eukaryota</taxon>
        <taxon>Metazoa</taxon>
        <taxon>Ecdysozoa</taxon>
        <taxon>Arthropoda</taxon>
        <taxon>Crustacea</taxon>
        <taxon>Multicrustacea</taxon>
        <taxon>Malacostraca</taxon>
        <taxon>Eumalacostraca</taxon>
        <taxon>Eucarida</taxon>
        <taxon>Decapoda</taxon>
        <taxon>Pleocyemata</taxon>
        <taxon>Brachyura</taxon>
        <taxon>Eubrachyura</taxon>
        <taxon>Majoidea</taxon>
        <taxon>Majidae</taxon>
        <taxon>Chionoecetes</taxon>
    </lineage>
</organism>
<dbReference type="PANTHER" id="PTHR11905">
    <property type="entry name" value="ADAM A DISINTEGRIN AND METALLOPROTEASE DOMAIN"/>
    <property type="match status" value="1"/>
</dbReference>
<dbReference type="Pfam" id="PF01421">
    <property type="entry name" value="Reprolysin"/>
    <property type="match status" value="1"/>
</dbReference>
<protein>
    <submittedName>
        <fullName evidence="5">Zinc metalloproteinase-disintegrin-like ohanin</fullName>
    </submittedName>
</protein>
<proteinExistence type="predicted"/>
<accession>A0A8J5CG57</accession>
<evidence type="ECO:0000256" key="3">
    <source>
        <dbReference type="SAM" id="MobiDB-lite"/>
    </source>
</evidence>
<reference evidence="5" key="1">
    <citation type="submission" date="2020-07" db="EMBL/GenBank/DDBJ databases">
        <title>The High-quality genome of the commercially important snow crab, Chionoecetes opilio.</title>
        <authorList>
            <person name="Jeong J.-H."/>
            <person name="Ryu S."/>
        </authorList>
    </citation>
    <scope>NUCLEOTIDE SEQUENCE</scope>
    <source>
        <strain evidence="5">MADBK_172401_WGS</strain>
        <tissue evidence="5">Digestive gland</tissue>
    </source>
</reference>
<keyword evidence="1" id="KW-0645">Protease</keyword>
<keyword evidence="1" id="KW-0482">Metalloprotease</keyword>
<dbReference type="AlphaFoldDB" id="A0A8J5CG57"/>
<dbReference type="SUPFAM" id="SSF55486">
    <property type="entry name" value="Metalloproteases ('zincins'), catalytic domain"/>
    <property type="match status" value="1"/>
</dbReference>
<dbReference type="InterPro" id="IPR024079">
    <property type="entry name" value="MetalloPept_cat_dom_sf"/>
</dbReference>
<name>A0A8J5CG57_CHIOP</name>
<evidence type="ECO:0000259" key="4">
    <source>
        <dbReference type="PROSITE" id="PS50215"/>
    </source>
</evidence>
<feature type="compositionally biased region" description="Polar residues" evidence="3">
    <location>
        <begin position="238"/>
        <end position="249"/>
    </location>
</feature>
<keyword evidence="2" id="KW-1015">Disulfide bond</keyword>
<feature type="domain" description="Peptidase M12B" evidence="4">
    <location>
        <begin position="202"/>
        <end position="414"/>
    </location>
</feature>
<sequence length="414" mass="44802">MTPRVTWDSLSGVVCRSIAAMGEAGAPGREGWTPLHDRGSPRERRVSPGRVCLPGSPGPACITLVLLLCALVQLAAASLQLPASSSATTRVLHHSEALTQHVSLTNTTLPVPHDASTTQGISGAGEPRHHPAVVKSRRRNQSRHSSGQIVPAAAMTTSAARAPPPRRPERQAPHNPARATRAITAVRRVELHGPPLTHRQTLYVEVVVLADHTFYRHHGTRQKRPSTRGSHHGRRQQGKSNYTAPSSPRLSSFFHTSTVTDSQFHSHSQPVLGGVGVVLVPADVQVLNRRDQMPTASNLDTTVERLQRHRLELLTQYPDQPNDHTLLLTRKQMRRRGSCGAPLQGMCRTKQSVSVVQDEGEGPGVTGAALAHQVGHSLGMQDDAKDADPACPCDAATCVMSRHSRLVCRHGPEW</sequence>
<evidence type="ECO:0000313" key="5">
    <source>
        <dbReference type="EMBL" id="KAG0709488.1"/>
    </source>
</evidence>
<feature type="region of interest" description="Disordered" evidence="3">
    <location>
        <begin position="26"/>
        <end position="45"/>
    </location>
</feature>
<keyword evidence="1" id="KW-0378">Hydrolase</keyword>
<gene>
    <name evidence="5" type="primary">VM3</name>
    <name evidence="5" type="ORF">GWK47_023852</name>
</gene>
<dbReference type="GO" id="GO:0006508">
    <property type="term" value="P:proteolysis"/>
    <property type="evidence" value="ECO:0007669"/>
    <property type="project" value="InterPro"/>
</dbReference>
<comment type="caution">
    <text evidence="2">Lacks conserved residue(s) required for the propagation of feature annotation.</text>
</comment>
<evidence type="ECO:0000256" key="2">
    <source>
        <dbReference type="PROSITE-ProRule" id="PRU00276"/>
    </source>
</evidence>
<dbReference type="InterPro" id="IPR001590">
    <property type="entry name" value="Peptidase_M12B"/>
</dbReference>
<dbReference type="PANTHER" id="PTHR11905:SF159">
    <property type="entry name" value="ADAM METALLOPROTEASE"/>
    <property type="match status" value="1"/>
</dbReference>
<feature type="compositionally biased region" description="Basic residues" evidence="3">
    <location>
        <begin position="130"/>
        <end position="142"/>
    </location>
</feature>
<feature type="disulfide bond" evidence="2">
    <location>
        <begin position="393"/>
        <end position="398"/>
    </location>
</feature>
<dbReference type="GO" id="GO:0004222">
    <property type="term" value="F:metalloendopeptidase activity"/>
    <property type="evidence" value="ECO:0007669"/>
    <property type="project" value="InterPro"/>
</dbReference>
<dbReference type="OrthoDB" id="5951731at2759"/>
<feature type="compositionally biased region" description="Basic and acidic residues" evidence="3">
    <location>
        <begin position="35"/>
        <end position="45"/>
    </location>
</feature>
<keyword evidence="6" id="KW-1185">Reference proteome</keyword>
<evidence type="ECO:0000256" key="1">
    <source>
        <dbReference type="ARBA" id="ARBA00023049"/>
    </source>
</evidence>
<feature type="region of interest" description="Disordered" evidence="3">
    <location>
        <begin position="217"/>
        <end position="249"/>
    </location>
</feature>
<dbReference type="EMBL" id="JACEEZ010024691">
    <property type="protein sequence ID" value="KAG0709488.1"/>
    <property type="molecule type" value="Genomic_DNA"/>
</dbReference>
<feature type="compositionally biased region" description="Low complexity" evidence="3">
    <location>
        <begin position="151"/>
        <end position="161"/>
    </location>
</feature>
<feature type="compositionally biased region" description="Basic residues" evidence="3">
    <location>
        <begin position="217"/>
        <end position="237"/>
    </location>
</feature>
<feature type="compositionally biased region" description="Polar residues" evidence="3">
    <location>
        <begin position="108"/>
        <end position="121"/>
    </location>
</feature>